<dbReference type="EMBL" id="MU838997">
    <property type="protein sequence ID" value="KAK1772558.1"/>
    <property type="molecule type" value="Genomic_DNA"/>
</dbReference>
<dbReference type="Pfam" id="PF05841">
    <property type="entry name" value="Apc15p"/>
    <property type="match status" value="1"/>
</dbReference>
<dbReference type="AlphaFoldDB" id="A0AAJ0FRS0"/>
<evidence type="ECO:0000256" key="1">
    <source>
        <dbReference type="SAM" id="MobiDB-lite"/>
    </source>
</evidence>
<feature type="compositionally biased region" description="Acidic residues" evidence="1">
    <location>
        <begin position="258"/>
        <end position="276"/>
    </location>
</feature>
<feature type="region of interest" description="Disordered" evidence="1">
    <location>
        <begin position="1"/>
        <end position="63"/>
    </location>
</feature>
<evidence type="ECO:0000313" key="3">
    <source>
        <dbReference type="Proteomes" id="UP001244011"/>
    </source>
</evidence>
<feature type="region of interest" description="Disordered" evidence="1">
    <location>
        <begin position="106"/>
        <end position="125"/>
    </location>
</feature>
<feature type="compositionally biased region" description="Acidic residues" evidence="1">
    <location>
        <begin position="145"/>
        <end position="163"/>
    </location>
</feature>
<evidence type="ECO:0000313" key="2">
    <source>
        <dbReference type="EMBL" id="KAK1772558.1"/>
    </source>
</evidence>
<reference evidence="2" key="1">
    <citation type="submission" date="2023-06" db="EMBL/GenBank/DDBJ databases">
        <title>Genome-scale phylogeny and comparative genomics of the fungal order Sordariales.</title>
        <authorList>
            <consortium name="Lawrence Berkeley National Laboratory"/>
            <person name="Hensen N."/>
            <person name="Bonometti L."/>
            <person name="Westerberg I."/>
            <person name="Brannstrom I.O."/>
            <person name="Guillou S."/>
            <person name="Cros-Aarteil S."/>
            <person name="Calhoun S."/>
            <person name="Haridas S."/>
            <person name="Kuo A."/>
            <person name="Mondo S."/>
            <person name="Pangilinan J."/>
            <person name="Riley R."/>
            <person name="Labutti K."/>
            <person name="Andreopoulos B."/>
            <person name="Lipzen A."/>
            <person name="Chen C."/>
            <person name="Yanf M."/>
            <person name="Daum C."/>
            <person name="Ng V."/>
            <person name="Clum A."/>
            <person name="Steindorff A."/>
            <person name="Ohm R."/>
            <person name="Martin F."/>
            <person name="Silar P."/>
            <person name="Natvig D."/>
            <person name="Lalanne C."/>
            <person name="Gautier V."/>
            <person name="Ament-Velasquez S.L."/>
            <person name="Kruys A."/>
            <person name="Hutchinson M.I."/>
            <person name="Powell A.J."/>
            <person name="Barry K."/>
            <person name="Miller A.N."/>
            <person name="Grigoriev I.V."/>
            <person name="Debuchy R."/>
            <person name="Gladieux P."/>
            <person name="Thoren M.H."/>
            <person name="Johannesson H."/>
        </authorList>
    </citation>
    <scope>NUCLEOTIDE SEQUENCE</scope>
    <source>
        <strain evidence="2">8032-3</strain>
    </source>
</reference>
<proteinExistence type="predicted"/>
<keyword evidence="3" id="KW-1185">Reference proteome</keyword>
<organism evidence="2 3">
    <name type="scientific">Phialemonium atrogriseum</name>
    <dbReference type="NCBI Taxonomy" id="1093897"/>
    <lineage>
        <taxon>Eukaryota</taxon>
        <taxon>Fungi</taxon>
        <taxon>Dikarya</taxon>
        <taxon>Ascomycota</taxon>
        <taxon>Pezizomycotina</taxon>
        <taxon>Sordariomycetes</taxon>
        <taxon>Sordariomycetidae</taxon>
        <taxon>Cephalothecales</taxon>
        <taxon>Cephalothecaceae</taxon>
        <taxon>Phialemonium</taxon>
    </lineage>
</organism>
<feature type="compositionally biased region" description="Polar residues" evidence="1">
    <location>
        <begin position="366"/>
        <end position="378"/>
    </location>
</feature>
<sequence length="387" mass="41525">MLSLLPDLTPRDSHSLWYTSSRNPNQLPPHLDPEGGNPSSAPGGGPSTGPRPARPTTHSAAAAAVERSALARLRADEAYMERRRLNVSNFGATWLKPPGVVKSLFQMREERREQEEHAEALRREQLALELAEAEAEAAGAGALGLDDDDEEGLEGGEAMDEDVVGGGRDLDDDIPDADEGGFGFDGASDDDDEEEGEDDDDDDDGDGGVYGGHGTGAAQQRRAQQRELANRLATVRAAEDRARERMVRGQDVGSDIYGGEEELDNEDPSQMLEEDDLVHMSHHHQHEVEPGMDLDMDADLDDDIPEAESGVYEHTDTEAELGSSSDDGGQNTSFAGARAPPASRFGSSLVRSDGARTSLDINSILSRDGSSLAGSSPQVRRRNHLHG</sequence>
<dbReference type="RefSeq" id="XP_060288771.1">
    <property type="nucleotide sequence ID" value="XM_060431380.1"/>
</dbReference>
<feature type="compositionally biased region" description="Polar residues" evidence="1">
    <location>
        <begin position="16"/>
        <end position="25"/>
    </location>
</feature>
<feature type="compositionally biased region" description="Basic and acidic residues" evidence="1">
    <location>
        <begin position="107"/>
        <end position="125"/>
    </location>
</feature>
<protein>
    <submittedName>
        <fullName evidence="2">Apc15p protein-domain-containing protein</fullName>
    </submittedName>
</protein>
<comment type="caution">
    <text evidence="2">The sequence shown here is derived from an EMBL/GenBank/DDBJ whole genome shotgun (WGS) entry which is preliminary data.</text>
</comment>
<dbReference type="GeneID" id="85314567"/>
<feature type="compositionally biased region" description="Polar residues" evidence="1">
    <location>
        <begin position="322"/>
        <end position="334"/>
    </location>
</feature>
<feature type="region of interest" description="Disordered" evidence="1">
    <location>
        <begin position="366"/>
        <end position="387"/>
    </location>
</feature>
<accession>A0AAJ0FRS0</accession>
<feature type="compositionally biased region" description="Acidic residues" evidence="1">
    <location>
        <begin position="187"/>
        <end position="206"/>
    </location>
</feature>
<gene>
    <name evidence="2" type="ORF">QBC33DRAFT_583507</name>
</gene>
<dbReference type="InterPro" id="IPR008402">
    <property type="entry name" value="APC_su15/mnd2"/>
</dbReference>
<dbReference type="GO" id="GO:0005680">
    <property type="term" value="C:anaphase-promoting complex"/>
    <property type="evidence" value="ECO:0007669"/>
    <property type="project" value="InterPro"/>
</dbReference>
<feature type="compositionally biased region" description="Acidic residues" evidence="1">
    <location>
        <begin position="290"/>
        <end position="306"/>
    </location>
</feature>
<feature type="region of interest" description="Disordered" evidence="1">
    <location>
        <begin position="132"/>
        <end position="353"/>
    </location>
</feature>
<feature type="compositionally biased region" description="Basic and acidic residues" evidence="1">
    <location>
        <begin position="237"/>
        <end position="248"/>
    </location>
</feature>
<name>A0AAJ0FRS0_9PEZI</name>
<dbReference type="GO" id="GO:0031145">
    <property type="term" value="P:anaphase-promoting complex-dependent catabolic process"/>
    <property type="evidence" value="ECO:0007669"/>
    <property type="project" value="InterPro"/>
</dbReference>
<dbReference type="Proteomes" id="UP001244011">
    <property type="component" value="Unassembled WGS sequence"/>
</dbReference>
<feature type="compositionally biased region" description="Low complexity" evidence="1">
    <location>
        <begin position="48"/>
        <end position="63"/>
    </location>
</feature>
<feature type="compositionally biased region" description="Acidic residues" evidence="1">
    <location>
        <begin position="170"/>
        <end position="179"/>
    </location>
</feature>